<keyword evidence="8" id="KW-1185">Reference proteome</keyword>
<keyword evidence="2" id="KW-1003">Cell membrane</keyword>
<dbReference type="OrthoDB" id="9806525at2"/>
<dbReference type="SUPFAM" id="SSF53448">
    <property type="entry name" value="Nucleotide-diphospho-sugar transferases"/>
    <property type="match status" value="1"/>
</dbReference>
<dbReference type="EC" id="2.4.1.-" evidence="7"/>
<dbReference type="AlphaFoldDB" id="A0A517Z205"/>
<dbReference type="Gene3D" id="3.90.550.10">
    <property type="entry name" value="Spore Coat Polysaccharide Biosynthesis Protein SpsA, Chain A"/>
    <property type="match status" value="1"/>
</dbReference>
<evidence type="ECO:0000256" key="3">
    <source>
        <dbReference type="ARBA" id="ARBA00022676"/>
    </source>
</evidence>
<dbReference type="Pfam" id="PF00535">
    <property type="entry name" value="Glycos_transf_2"/>
    <property type="match status" value="1"/>
</dbReference>
<dbReference type="GO" id="GO:0005886">
    <property type="term" value="C:plasma membrane"/>
    <property type="evidence" value="ECO:0007669"/>
    <property type="project" value="UniProtKB-SubCell"/>
</dbReference>
<organism evidence="7 8">
    <name type="scientific">Maioricimonas rarisocia</name>
    <dbReference type="NCBI Taxonomy" id="2528026"/>
    <lineage>
        <taxon>Bacteria</taxon>
        <taxon>Pseudomonadati</taxon>
        <taxon>Planctomycetota</taxon>
        <taxon>Planctomycetia</taxon>
        <taxon>Planctomycetales</taxon>
        <taxon>Planctomycetaceae</taxon>
        <taxon>Maioricimonas</taxon>
    </lineage>
</organism>
<keyword evidence="4 7" id="KW-0808">Transferase</keyword>
<keyword evidence="5" id="KW-0472">Membrane</keyword>
<dbReference type="InterPro" id="IPR001173">
    <property type="entry name" value="Glyco_trans_2-like"/>
</dbReference>
<reference evidence="7 8" key="1">
    <citation type="submission" date="2019-02" db="EMBL/GenBank/DDBJ databases">
        <title>Deep-cultivation of Planctomycetes and their phenomic and genomic characterization uncovers novel biology.</title>
        <authorList>
            <person name="Wiegand S."/>
            <person name="Jogler M."/>
            <person name="Boedeker C."/>
            <person name="Pinto D."/>
            <person name="Vollmers J."/>
            <person name="Rivas-Marin E."/>
            <person name="Kohn T."/>
            <person name="Peeters S.H."/>
            <person name="Heuer A."/>
            <person name="Rast P."/>
            <person name="Oberbeckmann S."/>
            <person name="Bunk B."/>
            <person name="Jeske O."/>
            <person name="Meyerdierks A."/>
            <person name="Storesund J.E."/>
            <person name="Kallscheuer N."/>
            <person name="Luecker S."/>
            <person name="Lage O.M."/>
            <person name="Pohl T."/>
            <person name="Merkel B.J."/>
            <person name="Hornburger P."/>
            <person name="Mueller R.-W."/>
            <person name="Bruemmer F."/>
            <person name="Labrenz M."/>
            <person name="Spormann A.M."/>
            <person name="Op den Camp H."/>
            <person name="Overmann J."/>
            <person name="Amann R."/>
            <person name="Jetten M.S.M."/>
            <person name="Mascher T."/>
            <person name="Medema M.H."/>
            <person name="Devos D.P."/>
            <person name="Kaster A.-K."/>
            <person name="Ovreas L."/>
            <person name="Rohde M."/>
            <person name="Galperin M.Y."/>
            <person name="Jogler C."/>
        </authorList>
    </citation>
    <scope>NUCLEOTIDE SEQUENCE [LARGE SCALE GENOMIC DNA]</scope>
    <source>
        <strain evidence="7 8">Mal4</strain>
    </source>
</reference>
<evidence type="ECO:0000256" key="5">
    <source>
        <dbReference type="ARBA" id="ARBA00023136"/>
    </source>
</evidence>
<name>A0A517Z205_9PLAN</name>
<proteinExistence type="predicted"/>
<evidence type="ECO:0000313" key="7">
    <source>
        <dbReference type="EMBL" id="QDU36495.1"/>
    </source>
</evidence>
<dbReference type="KEGG" id="mri:Mal4_07810"/>
<evidence type="ECO:0000256" key="2">
    <source>
        <dbReference type="ARBA" id="ARBA00022475"/>
    </source>
</evidence>
<dbReference type="RefSeq" id="WP_145367148.1">
    <property type="nucleotide sequence ID" value="NZ_CP036275.1"/>
</dbReference>
<evidence type="ECO:0000259" key="6">
    <source>
        <dbReference type="Pfam" id="PF00535"/>
    </source>
</evidence>
<sequence length="240" mass="27155">MMISFVIPARNEEALLGATLVALAEAAEDREHEVIVVNDASTDRTVEVAREHGARVVDVELHNIGAVRNAGAREARGEILYFLDADTLLPRETLDAALRAIKQGAVGGGGRVRFDENITWSQWVFAELFILWWQRIRGWAAGCNIFVRRESFEKVGGFNEDYYAAEERELTRDLRKVGRFVILREAVITSTRKLRMFSLLYILRLAARVLVLSPRGMQRREGLEFLYDAPREKTSDSASS</sequence>
<accession>A0A517Z205</accession>
<dbReference type="GO" id="GO:0016757">
    <property type="term" value="F:glycosyltransferase activity"/>
    <property type="evidence" value="ECO:0007669"/>
    <property type="project" value="UniProtKB-KW"/>
</dbReference>
<feature type="domain" description="Glycosyltransferase 2-like" evidence="6">
    <location>
        <begin position="4"/>
        <end position="155"/>
    </location>
</feature>
<protein>
    <submittedName>
        <fullName evidence="7">Poly-beta-1,6-N-acetyl-D-glucosamine synthase</fullName>
        <ecNumber evidence="7">2.4.1.-</ecNumber>
    </submittedName>
</protein>
<comment type="subcellular location">
    <subcellularLocation>
        <location evidence="1">Cell membrane</location>
    </subcellularLocation>
</comment>
<dbReference type="Proteomes" id="UP000320496">
    <property type="component" value="Chromosome"/>
</dbReference>
<dbReference type="PANTHER" id="PTHR43646">
    <property type="entry name" value="GLYCOSYLTRANSFERASE"/>
    <property type="match status" value="1"/>
</dbReference>
<evidence type="ECO:0000256" key="1">
    <source>
        <dbReference type="ARBA" id="ARBA00004236"/>
    </source>
</evidence>
<dbReference type="PANTHER" id="PTHR43646:SF2">
    <property type="entry name" value="GLYCOSYLTRANSFERASE 2-LIKE DOMAIN-CONTAINING PROTEIN"/>
    <property type="match status" value="1"/>
</dbReference>
<dbReference type="InterPro" id="IPR029044">
    <property type="entry name" value="Nucleotide-diphossugar_trans"/>
</dbReference>
<keyword evidence="3 7" id="KW-0328">Glycosyltransferase</keyword>
<dbReference type="EMBL" id="CP036275">
    <property type="protein sequence ID" value="QDU36495.1"/>
    <property type="molecule type" value="Genomic_DNA"/>
</dbReference>
<gene>
    <name evidence="7" type="primary">icaA_2</name>
    <name evidence="7" type="ORF">Mal4_07810</name>
</gene>
<evidence type="ECO:0000256" key="4">
    <source>
        <dbReference type="ARBA" id="ARBA00022679"/>
    </source>
</evidence>
<evidence type="ECO:0000313" key="8">
    <source>
        <dbReference type="Proteomes" id="UP000320496"/>
    </source>
</evidence>